<name>A0A0N4U5C6_DRAME</name>
<sequence length="103" mass="12096">MLLTERRLRWLGHILRHPSQELTYISLFAKRCDGWRQKRGGPTWTDTVRKDFERIGEPAIYGFRRWKKEWLPLLSTMASDRAAWKRLTLVAIGASLTSYGESC</sequence>
<proteinExistence type="predicted"/>
<keyword evidence="3" id="KW-1185">Reference proteome</keyword>
<protein>
    <submittedName>
        <fullName evidence="4">Transposase</fullName>
    </submittedName>
</protein>
<dbReference type="EMBL" id="UYYG01001155">
    <property type="protein sequence ID" value="VDN56429.1"/>
    <property type="molecule type" value="Genomic_DNA"/>
</dbReference>
<dbReference type="AlphaFoldDB" id="A0A0N4U5C6"/>
<accession>A0A0N4U5C6</accession>
<reference evidence="1 3" key="2">
    <citation type="submission" date="2018-11" db="EMBL/GenBank/DDBJ databases">
        <authorList>
            <consortium name="Pathogen Informatics"/>
        </authorList>
    </citation>
    <scope>NUCLEOTIDE SEQUENCE [LARGE SCALE GENOMIC DNA]</scope>
</reference>
<evidence type="ECO:0000313" key="1">
    <source>
        <dbReference type="EMBL" id="VDN56429.1"/>
    </source>
</evidence>
<gene>
    <name evidence="1" type="ORF">DME_LOCUS6402</name>
</gene>
<evidence type="ECO:0000313" key="2">
    <source>
        <dbReference type="Proteomes" id="UP000038040"/>
    </source>
</evidence>
<reference evidence="4" key="1">
    <citation type="submission" date="2017-02" db="UniProtKB">
        <authorList>
            <consortium name="WormBaseParasite"/>
        </authorList>
    </citation>
    <scope>IDENTIFICATION</scope>
</reference>
<dbReference type="WBParaSite" id="DME_0000204201-mRNA-1">
    <property type="protein sequence ID" value="DME_0000204201-mRNA-1"/>
    <property type="gene ID" value="DME_0000204201"/>
</dbReference>
<organism evidence="2 4">
    <name type="scientific">Dracunculus medinensis</name>
    <name type="common">Guinea worm</name>
    <dbReference type="NCBI Taxonomy" id="318479"/>
    <lineage>
        <taxon>Eukaryota</taxon>
        <taxon>Metazoa</taxon>
        <taxon>Ecdysozoa</taxon>
        <taxon>Nematoda</taxon>
        <taxon>Chromadorea</taxon>
        <taxon>Rhabditida</taxon>
        <taxon>Spirurina</taxon>
        <taxon>Dracunculoidea</taxon>
        <taxon>Dracunculidae</taxon>
        <taxon>Dracunculus</taxon>
    </lineage>
</organism>
<dbReference type="Proteomes" id="UP000038040">
    <property type="component" value="Unplaced"/>
</dbReference>
<dbReference type="OrthoDB" id="6260275at2759"/>
<evidence type="ECO:0000313" key="3">
    <source>
        <dbReference type="Proteomes" id="UP000274756"/>
    </source>
</evidence>
<evidence type="ECO:0000313" key="4">
    <source>
        <dbReference type="WBParaSite" id="DME_0000204201-mRNA-1"/>
    </source>
</evidence>
<dbReference type="Proteomes" id="UP000274756">
    <property type="component" value="Unassembled WGS sequence"/>
</dbReference>